<feature type="chain" id="PRO_5009920808" description="DUF5045 domain-containing protein" evidence="1">
    <location>
        <begin position="22"/>
        <end position="243"/>
    </location>
</feature>
<dbReference type="InterPro" id="IPR032492">
    <property type="entry name" value="DUF5045"/>
</dbReference>
<proteinExistence type="predicted"/>
<dbReference type="EMBL" id="FRBD01000003">
    <property type="protein sequence ID" value="SHK40419.1"/>
    <property type="molecule type" value="Genomic_DNA"/>
</dbReference>
<evidence type="ECO:0000256" key="1">
    <source>
        <dbReference type="SAM" id="SignalP"/>
    </source>
</evidence>
<dbReference type="OrthoDB" id="1048136at2"/>
<gene>
    <name evidence="3" type="ORF">SAMN05216463_10312</name>
</gene>
<dbReference type="AlphaFoldDB" id="A0A1M6S6Y8"/>
<feature type="domain" description="DUF5045" evidence="2">
    <location>
        <begin position="21"/>
        <end position="63"/>
    </location>
</feature>
<feature type="signal peptide" evidence="1">
    <location>
        <begin position="1"/>
        <end position="21"/>
    </location>
</feature>
<accession>A0A1M6S6Y8</accession>
<evidence type="ECO:0000313" key="3">
    <source>
        <dbReference type="EMBL" id="SHK40419.1"/>
    </source>
</evidence>
<protein>
    <recommendedName>
        <fullName evidence="2">DUF5045 domain-containing protein</fullName>
    </recommendedName>
</protein>
<name>A0A1M6S6Y8_XYLRU</name>
<dbReference type="Pfam" id="PF16464">
    <property type="entry name" value="DUF5045"/>
    <property type="match status" value="1"/>
</dbReference>
<organism evidence="3 4">
    <name type="scientific">Xylanibacter ruminicola</name>
    <name type="common">Prevotella ruminicola</name>
    <dbReference type="NCBI Taxonomy" id="839"/>
    <lineage>
        <taxon>Bacteria</taxon>
        <taxon>Pseudomonadati</taxon>
        <taxon>Bacteroidota</taxon>
        <taxon>Bacteroidia</taxon>
        <taxon>Bacteroidales</taxon>
        <taxon>Prevotellaceae</taxon>
        <taxon>Xylanibacter</taxon>
    </lineage>
</organism>
<dbReference type="Proteomes" id="UP000184130">
    <property type="component" value="Unassembled WGS sequence"/>
</dbReference>
<reference evidence="3 4" key="1">
    <citation type="submission" date="2016-11" db="EMBL/GenBank/DDBJ databases">
        <authorList>
            <person name="Jaros S."/>
            <person name="Januszkiewicz K."/>
            <person name="Wedrychowicz H."/>
        </authorList>
    </citation>
    <scope>NUCLEOTIDE SEQUENCE [LARGE SCALE GENOMIC DNA]</scope>
    <source>
        <strain evidence="3 4">KHT3</strain>
    </source>
</reference>
<dbReference type="RefSeq" id="WP_073204682.1">
    <property type="nucleotide sequence ID" value="NZ_FRBD01000003.1"/>
</dbReference>
<evidence type="ECO:0000313" key="4">
    <source>
        <dbReference type="Proteomes" id="UP000184130"/>
    </source>
</evidence>
<sequence>MKKEQLIICMLTAMLPLQALAQSVTYNHDESVMNQFTIGETGAGSFTPDWYYDVLHKNYRNVAMMTNKQFFRSQMNLTLYQEVPHSEAIDSALNERLRVEGLNIADRTPGITDLAYQVEKGKIEGKLAVLKQNIERITLEGGSAGQYRTWLERYNAINCGLQAVRDAYMPMGKRKEQYLAIYKDILLKNTEVCELILALRHMKSAKEAMATARAPHCANIVTIARSAHGRWKVAMAAGGGIGE</sequence>
<keyword evidence="1" id="KW-0732">Signal</keyword>
<evidence type="ECO:0000259" key="2">
    <source>
        <dbReference type="Pfam" id="PF16464"/>
    </source>
</evidence>